<proteinExistence type="predicted"/>
<evidence type="ECO:0000313" key="2">
    <source>
        <dbReference type="EMBL" id="HHJ52492.1"/>
    </source>
</evidence>
<name>A0A7V5PNS3_CALAY</name>
<dbReference type="AlphaFoldDB" id="A0A7V5PNS3"/>
<dbReference type="Gene3D" id="3.30.460.10">
    <property type="entry name" value="Beta Polymerase, domain 2"/>
    <property type="match status" value="1"/>
</dbReference>
<dbReference type="SUPFAM" id="SSF81301">
    <property type="entry name" value="Nucleotidyltransferase"/>
    <property type="match status" value="1"/>
</dbReference>
<dbReference type="Pfam" id="PF18765">
    <property type="entry name" value="Polbeta"/>
    <property type="match status" value="1"/>
</dbReference>
<evidence type="ECO:0000259" key="1">
    <source>
        <dbReference type="Pfam" id="PF18765"/>
    </source>
</evidence>
<dbReference type="Proteomes" id="UP000886124">
    <property type="component" value="Unassembled WGS sequence"/>
</dbReference>
<reference evidence="2" key="1">
    <citation type="journal article" date="2020" name="mSystems">
        <title>Genome- and Community-Level Interaction Insights into Carbon Utilization and Element Cycling Functions of Hydrothermarchaeota in Hydrothermal Sediment.</title>
        <authorList>
            <person name="Zhou Z."/>
            <person name="Liu Y."/>
            <person name="Xu W."/>
            <person name="Pan J."/>
            <person name="Luo Z.H."/>
            <person name="Li M."/>
        </authorList>
    </citation>
    <scope>NUCLEOTIDE SEQUENCE [LARGE SCALE GENOMIC DNA]</scope>
    <source>
        <strain evidence="2">HyVt-527</strain>
    </source>
</reference>
<gene>
    <name evidence="2" type="ORF">ENJ89_04805</name>
</gene>
<dbReference type="EMBL" id="DROD01000324">
    <property type="protein sequence ID" value="HHJ52492.1"/>
    <property type="molecule type" value="Genomic_DNA"/>
</dbReference>
<accession>A0A7V5PNS3</accession>
<sequence length="96" mass="10939">MTPEETRQQIKAIIQQVIPDKNLRIILYGSRARGDAHPNSDYDLALDAGYAIPGERLSLLKEKFEESTIPFKIDVVDLAVVSHDLKEYIVKEGEEW</sequence>
<comment type="caution">
    <text evidence="2">The sequence shown here is derived from an EMBL/GenBank/DDBJ whole genome shotgun (WGS) entry which is preliminary data.</text>
</comment>
<protein>
    <submittedName>
        <fullName evidence="2">Nucleotidyltransferase domain-containing protein</fullName>
    </submittedName>
</protein>
<organism evidence="2">
    <name type="scientific">Caldithrix abyssi</name>
    <dbReference type="NCBI Taxonomy" id="187145"/>
    <lineage>
        <taxon>Bacteria</taxon>
        <taxon>Pseudomonadati</taxon>
        <taxon>Calditrichota</taxon>
        <taxon>Calditrichia</taxon>
        <taxon>Calditrichales</taxon>
        <taxon>Calditrichaceae</taxon>
        <taxon>Caldithrix</taxon>
    </lineage>
</organism>
<dbReference type="InterPro" id="IPR043519">
    <property type="entry name" value="NT_sf"/>
</dbReference>
<dbReference type="InterPro" id="IPR041633">
    <property type="entry name" value="Polbeta"/>
</dbReference>
<dbReference type="CDD" id="cd05403">
    <property type="entry name" value="NT_KNTase_like"/>
    <property type="match status" value="1"/>
</dbReference>
<feature type="domain" description="Polymerase beta nucleotidyltransferase" evidence="1">
    <location>
        <begin position="9"/>
        <end position="94"/>
    </location>
</feature>